<feature type="transmembrane region" description="Helical" evidence="9">
    <location>
        <begin position="403"/>
        <end position="426"/>
    </location>
</feature>
<dbReference type="InterPro" id="IPR011527">
    <property type="entry name" value="ABC1_TM_dom"/>
</dbReference>
<comment type="caution">
    <text evidence="12">The sequence shown here is derived from an EMBL/GenBank/DDBJ whole genome shotgun (WGS) entry which is preliminary data.</text>
</comment>
<dbReference type="Pfam" id="PF00664">
    <property type="entry name" value="ABC_membrane"/>
    <property type="match status" value="1"/>
</dbReference>
<gene>
    <name evidence="12" type="ORF">PEVE_00037732</name>
</gene>
<reference evidence="12 13" key="1">
    <citation type="submission" date="2022-05" db="EMBL/GenBank/DDBJ databases">
        <authorList>
            <consortium name="Genoscope - CEA"/>
            <person name="William W."/>
        </authorList>
    </citation>
    <scope>NUCLEOTIDE SEQUENCE [LARGE SCALE GENOMIC DNA]</scope>
</reference>
<dbReference type="CDD" id="cd18579">
    <property type="entry name" value="ABC_6TM_ABCC_D1"/>
    <property type="match status" value="1"/>
</dbReference>
<dbReference type="Gene3D" id="3.40.50.300">
    <property type="entry name" value="P-loop containing nucleotide triphosphate hydrolases"/>
    <property type="match status" value="1"/>
</dbReference>
<dbReference type="PROSITE" id="PS50929">
    <property type="entry name" value="ABC_TM1F"/>
    <property type="match status" value="1"/>
</dbReference>
<evidence type="ECO:0000313" key="13">
    <source>
        <dbReference type="Proteomes" id="UP001159427"/>
    </source>
</evidence>
<keyword evidence="13" id="KW-1185">Reference proteome</keyword>
<evidence type="ECO:0008006" key="14">
    <source>
        <dbReference type="Google" id="ProtNLM"/>
    </source>
</evidence>
<feature type="domain" description="ABC transmembrane type-1" evidence="11">
    <location>
        <begin position="147"/>
        <end position="418"/>
    </location>
</feature>
<evidence type="ECO:0000256" key="9">
    <source>
        <dbReference type="SAM" id="Phobius"/>
    </source>
</evidence>
<comment type="similarity">
    <text evidence="2">Belongs to the ABC transporter superfamily. ABCC family. Conjugate transporter (TC 3.A.1.208) subfamily.</text>
</comment>
<evidence type="ECO:0000259" key="11">
    <source>
        <dbReference type="PROSITE" id="PS50929"/>
    </source>
</evidence>
<keyword evidence="4 9" id="KW-0812">Transmembrane</keyword>
<keyword evidence="3" id="KW-0813">Transport</keyword>
<dbReference type="CDD" id="cd03250">
    <property type="entry name" value="ABCC_MRP_domain1"/>
    <property type="match status" value="1"/>
</dbReference>
<keyword evidence="7 9" id="KW-1133">Transmembrane helix</keyword>
<dbReference type="PANTHER" id="PTHR24223">
    <property type="entry name" value="ATP-BINDING CASSETTE SUB-FAMILY C"/>
    <property type="match status" value="1"/>
</dbReference>
<evidence type="ECO:0000256" key="7">
    <source>
        <dbReference type="ARBA" id="ARBA00022989"/>
    </source>
</evidence>
<sequence>MQSLHPTQATVVRTDQTCSHNSLDQSLVSCTPLLTDELQQREDTDLWTRRMAKTSYQRITNTTQAENVSFFSTLLFRWMNDVLKSGNERAIDENDFLSLNKECTACFLTEQLQSKWTDETANSKRHDKQPKLWKSVLKMLTTREAMILFVTATVLLFCRVLQPLLLGYLVKSLMTAELQHHFRLYGCALALGINELIGSLCWHQFDYRCEVFGIRISSAVKGLVYVKTLLLSKDSLLRISTGHVIDLVSNDVQRLEGETFMLLFHAAHFFLEFLIVTFFAVYFIGWQVIMGFILLCILLPCFSGLSHGGAVLRLRTAAVSDRRISLINQVVSGIRAIKTNAWEDEYKKKIKNVRSDEISWIRKKSGILWCIAAVEYISTPMASLVTVITLVLTGKPLTPVNVFMLLSFINLLRMSVSMGLSSFFLLSYDAYVSLSRIQDFLHLNNLSLVNATANQREGTEKVIFPSIVAELAEPASRVRNLTLRRQLDQKDESVLQGISFIARQGSLIAITGPVGSGKSTLLSAIAGEIPDKSGAITFKGTVVYVPQIAWIFSGTIRENILFGEQYEKSKYDRVIEACALTQDIQGFPDFDQTIVGEHGAVLSGGQRARVNLARAVYAEADLYLLDDPLTAVDFKVGHHIFRECIKGLLGEKTRLITSHQERIMREADDVIVLSKGQILGKGSFTELKENGILNTTVDSLYEQVKESDDGIGKGFESEQENQIADLKGTIAPHNVEGMQLSEEDRAIGVVSPKLYWNYFRSGVPLLVIIAGICLCFLTQGNVQIVDLKLTDTLRGIQRQFSGKYLPPRIFGSLFLAEIFEKVRFYPYNFRITRLSEQMKSF</sequence>
<evidence type="ECO:0000256" key="3">
    <source>
        <dbReference type="ARBA" id="ARBA00022448"/>
    </source>
</evidence>
<comment type="subcellular location">
    <subcellularLocation>
        <location evidence="1">Membrane</location>
        <topology evidence="1">Multi-pass membrane protein</topology>
    </subcellularLocation>
</comment>
<feature type="transmembrane region" description="Helical" evidence="9">
    <location>
        <begin position="290"/>
        <end position="314"/>
    </location>
</feature>
<feature type="domain" description="ABC transporter" evidence="10">
    <location>
        <begin position="478"/>
        <end position="700"/>
    </location>
</feature>
<dbReference type="PROSITE" id="PS00211">
    <property type="entry name" value="ABC_TRANSPORTER_1"/>
    <property type="match status" value="1"/>
</dbReference>
<feature type="transmembrane region" description="Helical" evidence="9">
    <location>
        <begin position="262"/>
        <end position="284"/>
    </location>
</feature>
<dbReference type="InterPro" id="IPR027417">
    <property type="entry name" value="P-loop_NTPase"/>
</dbReference>
<evidence type="ECO:0000259" key="10">
    <source>
        <dbReference type="PROSITE" id="PS50893"/>
    </source>
</evidence>
<evidence type="ECO:0000256" key="4">
    <source>
        <dbReference type="ARBA" id="ARBA00022692"/>
    </source>
</evidence>
<dbReference type="InterPro" id="IPR003593">
    <property type="entry name" value="AAA+_ATPase"/>
</dbReference>
<protein>
    <recommendedName>
        <fullName evidence="14">Multidrug resistance-associated protein 4</fullName>
    </recommendedName>
</protein>
<dbReference type="Proteomes" id="UP001159427">
    <property type="component" value="Unassembled WGS sequence"/>
</dbReference>
<dbReference type="InterPro" id="IPR017871">
    <property type="entry name" value="ABC_transporter-like_CS"/>
</dbReference>
<dbReference type="SUPFAM" id="SSF90123">
    <property type="entry name" value="ABC transporter transmembrane region"/>
    <property type="match status" value="1"/>
</dbReference>
<dbReference type="EMBL" id="CALNXI010000624">
    <property type="protein sequence ID" value="CAH3030278.1"/>
    <property type="molecule type" value="Genomic_DNA"/>
</dbReference>
<keyword evidence="6" id="KW-0067">ATP-binding</keyword>
<dbReference type="InterPro" id="IPR050173">
    <property type="entry name" value="ABC_transporter_C-like"/>
</dbReference>
<feature type="transmembrane region" description="Helical" evidence="9">
    <location>
        <begin position="147"/>
        <end position="170"/>
    </location>
</feature>
<dbReference type="InterPro" id="IPR044746">
    <property type="entry name" value="ABCC_6TM_D1"/>
</dbReference>
<feature type="transmembrane region" description="Helical" evidence="9">
    <location>
        <begin position="182"/>
        <end position="202"/>
    </location>
</feature>
<evidence type="ECO:0000256" key="8">
    <source>
        <dbReference type="ARBA" id="ARBA00023136"/>
    </source>
</evidence>
<evidence type="ECO:0000256" key="1">
    <source>
        <dbReference type="ARBA" id="ARBA00004141"/>
    </source>
</evidence>
<dbReference type="PANTHER" id="PTHR24223:SF456">
    <property type="entry name" value="MULTIDRUG RESISTANCE-ASSOCIATED PROTEIN LETHAL(2)03659"/>
    <property type="match status" value="1"/>
</dbReference>
<evidence type="ECO:0000256" key="2">
    <source>
        <dbReference type="ARBA" id="ARBA00009726"/>
    </source>
</evidence>
<feature type="transmembrane region" description="Helical" evidence="9">
    <location>
        <begin position="763"/>
        <end position="782"/>
    </location>
</feature>
<keyword evidence="8 9" id="KW-0472">Membrane</keyword>
<evidence type="ECO:0000313" key="12">
    <source>
        <dbReference type="EMBL" id="CAH3030278.1"/>
    </source>
</evidence>
<evidence type="ECO:0000256" key="5">
    <source>
        <dbReference type="ARBA" id="ARBA00022741"/>
    </source>
</evidence>
<organism evidence="12 13">
    <name type="scientific">Porites evermanni</name>
    <dbReference type="NCBI Taxonomy" id="104178"/>
    <lineage>
        <taxon>Eukaryota</taxon>
        <taxon>Metazoa</taxon>
        <taxon>Cnidaria</taxon>
        <taxon>Anthozoa</taxon>
        <taxon>Hexacorallia</taxon>
        <taxon>Scleractinia</taxon>
        <taxon>Fungiina</taxon>
        <taxon>Poritidae</taxon>
        <taxon>Porites</taxon>
    </lineage>
</organism>
<name>A0ABN8MKL5_9CNID</name>
<dbReference type="SUPFAM" id="SSF52540">
    <property type="entry name" value="P-loop containing nucleoside triphosphate hydrolases"/>
    <property type="match status" value="1"/>
</dbReference>
<evidence type="ECO:0000256" key="6">
    <source>
        <dbReference type="ARBA" id="ARBA00022840"/>
    </source>
</evidence>
<keyword evidence="5" id="KW-0547">Nucleotide-binding</keyword>
<dbReference type="Pfam" id="PF00005">
    <property type="entry name" value="ABC_tran"/>
    <property type="match status" value="1"/>
</dbReference>
<dbReference type="InterPro" id="IPR036640">
    <property type="entry name" value="ABC1_TM_sf"/>
</dbReference>
<accession>A0ABN8MKL5</accession>
<dbReference type="Gene3D" id="1.20.1560.10">
    <property type="entry name" value="ABC transporter type 1, transmembrane domain"/>
    <property type="match status" value="1"/>
</dbReference>
<proteinExistence type="inferred from homology"/>
<dbReference type="PROSITE" id="PS50893">
    <property type="entry name" value="ABC_TRANSPORTER_2"/>
    <property type="match status" value="1"/>
</dbReference>
<dbReference type="SMART" id="SM00382">
    <property type="entry name" value="AAA"/>
    <property type="match status" value="1"/>
</dbReference>
<dbReference type="InterPro" id="IPR003439">
    <property type="entry name" value="ABC_transporter-like_ATP-bd"/>
</dbReference>
<feature type="transmembrane region" description="Helical" evidence="9">
    <location>
        <begin position="367"/>
        <end position="391"/>
    </location>
</feature>